<reference evidence="1 2" key="2">
    <citation type="journal article" date="2021" name="AMB Express">
        <title>Isolation and characterisation of Methylocystis spp. for poly-3-hydroxybutyrate production using waste methane feedstocks.</title>
        <authorList>
            <person name="Rumah B.L."/>
            <person name="Stead C.E."/>
            <person name="Claxton Stevens B.H."/>
            <person name="Minton N.P."/>
            <person name="Grosse-Honebrink A."/>
            <person name="Zhang Y."/>
        </authorList>
    </citation>
    <scope>NUCLEOTIDE SEQUENCE [LARGE SCALE GENOMIC DNA]</scope>
    <source>
        <strain evidence="1 2">BRCS1</strain>
    </source>
</reference>
<name>A0ABX6EG74_9HYPH</name>
<organism evidence="1 2">
    <name type="scientific">Methylocystis rosea</name>
    <dbReference type="NCBI Taxonomy" id="173366"/>
    <lineage>
        <taxon>Bacteria</taxon>
        <taxon>Pseudomonadati</taxon>
        <taxon>Pseudomonadota</taxon>
        <taxon>Alphaproteobacteria</taxon>
        <taxon>Hyphomicrobiales</taxon>
        <taxon>Methylocystaceae</taxon>
        <taxon>Methylocystis</taxon>
    </lineage>
</organism>
<sequence>MSFLSDEESASLRLARMSLHIVGGDDEFEPQPELRVEHDDFLLQILREIASDGVYRFAENSTTRTTIESIATRRIGFQEGAQALARDFCRLHRGPTKDGAFFVFELGVAEDGVNIYALVKYDYSQALEIVHREGTPGLRRIVEAFVGNKTAIQKSALVRTCSGVAESALSTRDRMGRPSPVLTDFFREYLQVVRDRNDEELTRDVKEAVRMALTDNREFLPRGGLATCVARANNVLRDAQEINEQVIRNAVWIGAGQPAGDEEKSRFDNSVDRLVRKKKLTGVAFAPAASILPRNFRRSITTQEGVKLIYNTALEGQVVVEQTLPDGRTQFVVTTESFTDDVNSDRAGRSA</sequence>
<dbReference type="RefSeq" id="WP_154451520.1">
    <property type="nucleotide sequence ID" value="NZ_CP044328.1"/>
</dbReference>
<dbReference type="Proteomes" id="UP000424673">
    <property type="component" value="Chromosome"/>
</dbReference>
<evidence type="ECO:0000313" key="2">
    <source>
        <dbReference type="Proteomes" id="UP000424673"/>
    </source>
</evidence>
<keyword evidence="2" id="KW-1185">Reference proteome</keyword>
<proteinExistence type="predicted"/>
<reference evidence="2" key="1">
    <citation type="submission" date="2019-09" db="EMBL/GenBank/DDBJ databases">
        <title>Isolation and complete genome sequencing of Methylocystis species.</title>
        <authorList>
            <person name="Rumah B.L."/>
            <person name="Stead C.E."/>
            <person name="Stevens B.C."/>
            <person name="Minton N.P."/>
            <person name="Grosse-Honebrink A."/>
            <person name="Zhang Y."/>
        </authorList>
    </citation>
    <scope>NUCLEOTIDE SEQUENCE [LARGE SCALE GENOMIC DNA]</scope>
    <source>
        <strain evidence="2">BRCS1</strain>
    </source>
</reference>
<dbReference type="EMBL" id="CP044328">
    <property type="protein sequence ID" value="QGM93762.1"/>
    <property type="molecule type" value="Genomic_DNA"/>
</dbReference>
<protein>
    <recommendedName>
        <fullName evidence="3">Nucleoid-associated protein</fullName>
    </recommendedName>
</protein>
<gene>
    <name evidence="1" type="ORF">F7D13_06835</name>
</gene>
<accession>A0ABX6EG74</accession>
<evidence type="ECO:0000313" key="1">
    <source>
        <dbReference type="EMBL" id="QGM93762.1"/>
    </source>
</evidence>
<evidence type="ECO:0008006" key="3">
    <source>
        <dbReference type="Google" id="ProtNLM"/>
    </source>
</evidence>